<evidence type="ECO:0000313" key="3">
    <source>
        <dbReference type="Proteomes" id="UP000245926"/>
    </source>
</evidence>
<dbReference type="InterPro" id="IPR041916">
    <property type="entry name" value="Anti_sigma_zinc_sf"/>
</dbReference>
<feature type="transmembrane region" description="Helical" evidence="1">
    <location>
        <begin position="81"/>
        <end position="101"/>
    </location>
</feature>
<accession>A0A2U8W6Q7</accession>
<evidence type="ECO:0008006" key="4">
    <source>
        <dbReference type="Google" id="ProtNLM"/>
    </source>
</evidence>
<reference evidence="3" key="1">
    <citation type="submission" date="2018-05" db="EMBL/GenBank/DDBJ databases">
        <title>Complete Genome Sequence of Methylobacterium sp. 17SD2-17.</title>
        <authorList>
            <person name="Srinivasan S."/>
        </authorList>
    </citation>
    <scope>NUCLEOTIDE SEQUENCE [LARGE SCALE GENOMIC DNA]</scope>
    <source>
        <strain evidence="3">17SD2-17</strain>
    </source>
</reference>
<name>A0A2U8W6Q7_9HYPH</name>
<organism evidence="2 3">
    <name type="scientific">Methylobacterium durans</name>
    <dbReference type="NCBI Taxonomy" id="2202825"/>
    <lineage>
        <taxon>Bacteria</taxon>
        <taxon>Pseudomonadati</taxon>
        <taxon>Pseudomonadota</taxon>
        <taxon>Alphaproteobacteria</taxon>
        <taxon>Hyphomicrobiales</taxon>
        <taxon>Methylobacteriaceae</taxon>
        <taxon>Methylobacterium</taxon>
    </lineage>
</organism>
<dbReference type="Proteomes" id="UP000245926">
    <property type="component" value="Chromosome"/>
</dbReference>
<dbReference type="OrthoDB" id="7187254at2"/>
<dbReference type="KEGG" id="mets:DK389_13205"/>
<evidence type="ECO:0000256" key="1">
    <source>
        <dbReference type="SAM" id="Phobius"/>
    </source>
</evidence>
<proteinExistence type="predicted"/>
<sequence>MNARSITDDDLQAFVDGRLDPDSRARVEAYLAADSAARARVARLMALRDDLRAAFAPVAAEPVPPQLDLARLIAARRRRRLPAWQAGAAALLIALGGVSGWTARGSLSDKPTGISALAEEARANYAVYAPDQARPIELAASDRDEIARWFSSRLKRPVGVPDLSEAGYHLLGGRLVATPHGPAGMLMYDDARGTRIVMLVRSLDGTGDVPMVDHIYGPIAGCAWAQKGLGYSLVAAANPEVLHPLVREIRRRAATEG</sequence>
<keyword evidence="3" id="KW-1185">Reference proteome</keyword>
<evidence type="ECO:0000313" key="2">
    <source>
        <dbReference type="EMBL" id="AWN41298.1"/>
    </source>
</evidence>
<protein>
    <recommendedName>
        <fullName evidence="4">Anti-sigma factor</fullName>
    </recommendedName>
</protein>
<gene>
    <name evidence="2" type="ORF">DK389_13205</name>
</gene>
<dbReference type="Gene3D" id="1.10.10.1320">
    <property type="entry name" value="Anti-sigma factor, zinc-finger domain"/>
    <property type="match status" value="1"/>
</dbReference>
<keyword evidence="1" id="KW-0472">Membrane</keyword>
<dbReference type="RefSeq" id="WP_109890181.1">
    <property type="nucleotide sequence ID" value="NZ_CP029550.1"/>
</dbReference>
<keyword evidence="1" id="KW-1133">Transmembrane helix</keyword>
<dbReference type="EMBL" id="CP029550">
    <property type="protein sequence ID" value="AWN41298.1"/>
    <property type="molecule type" value="Genomic_DNA"/>
</dbReference>
<keyword evidence="1" id="KW-0812">Transmembrane</keyword>
<dbReference type="AlphaFoldDB" id="A0A2U8W6Q7"/>